<evidence type="ECO:0000313" key="6">
    <source>
        <dbReference type="Proteomes" id="UP000339690"/>
    </source>
</evidence>
<organism evidence="5 6">
    <name type="scientific">Gracilibacillus salitolerans</name>
    <dbReference type="NCBI Taxonomy" id="2663022"/>
    <lineage>
        <taxon>Bacteria</taxon>
        <taxon>Bacillati</taxon>
        <taxon>Bacillota</taxon>
        <taxon>Bacilli</taxon>
        <taxon>Bacillales</taxon>
        <taxon>Bacillaceae</taxon>
        <taxon>Gracilibacillus</taxon>
    </lineage>
</organism>
<dbReference type="InterPro" id="IPR018060">
    <property type="entry name" value="HTH_AraC"/>
</dbReference>
<keyword evidence="2" id="KW-0238">DNA-binding</keyword>
<evidence type="ECO:0000259" key="4">
    <source>
        <dbReference type="PROSITE" id="PS01124"/>
    </source>
</evidence>
<gene>
    <name evidence="5" type="ORF">GI584_18825</name>
</gene>
<evidence type="ECO:0000256" key="2">
    <source>
        <dbReference type="ARBA" id="ARBA00023125"/>
    </source>
</evidence>
<name>A0A5Q2TLX8_9BACI</name>
<evidence type="ECO:0000256" key="3">
    <source>
        <dbReference type="ARBA" id="ARBA00023163"/>
    </source>
</evidence>
<dbReference type="PANTHER" id="PTHR43280:SF28">
    <property type="entry name" value="HTH-TYPE TRANSCRIPTIONAL ACTIVATOR RHAS"/>
    <property type="match status" value="1"/>
</dbReference>
<feature type="domain" description="HTH araC/xylS-type" evidence="4">
    <location>
        <begin position="178"/>
        <end position="276"/>
    </location>
</feature>
<keyword evidence="1" id="KW-0805">Transcription regulation</keyword>
<dbReference type="Proteomes" id="UP000339690">
    <property type="component" value="Chromosome"/>
</dbReference>
<dbReference type="RefSeq" id="WP_100359255.1">
    <property type="nucleotide sequence ID" value="NZ_CP045915.1"/>
</dbReference>
<proteinExistence type="predicted"/>
<dbReference type="EMBL" id="CP045915">
    <property type="protein sequence ID" value="QGH35979.1"/>
    <property type="molecule type" value="Genomic_DNA"/>
</dbReference>
<dbReference type="PANTHER" id="PTHR43280">
    <property type="entry name" value="ARAC-FAMILY TRANSCRIPTIONAL REGULATOR"/>
    <property type="match status" value="1"/>
</dbReference>
<dbReference type="SUPFAM" id="SSF46689">
    <property type="entry name" value="Homeodomain-like"/>
    <property type="match status" value="2"/>
</dbReference>
<accession>A0A5Q2TLX8</accession>
<dbReference type="InterPro" id="IPR003313">
    <property type="entry name" value="AraC-bd"/>
</dbReference>
<dbReference type="KEGG" id="grc:GI584_18825"/>
<dbReference type="InterPro" id="IPR009057">
    <property type="entry name" value="Homeodomain-like_sf"/>
</dbReference>
<dbReference type="Pfam" id="PF12833">
    <property type="entry name" value="HTH_18"/>
    <property type="match status" value="1"/>
</dbReference>
<dbReference type="InterPro" id="IPR037923">
    <property type="entry name" value="HTH-like"/>
</dbReference>
<dbReference type="GO" id="GO:0043565">
    <property type="term" value="F:sequence-specific DNA binding"/>
    <property type="evidence" value="ECO:0007669"/>
    <property type="project" value="InterPro"/>
</dbReference>
<dbReference type="GO" id="GO:0003700">
    <property type="term" value="F:DNA-binding transcription factor activity"/>
    <property type="evidence" value="ECO:0007669"/>
    <property type="project" value="InterPro"/>
</dbReference>
<keyword evidence="6" id="KW-1185">Reference proteome</keyword>
<reference evidence="5 6" key="1">
    <citation type="submission" date="2019-11" db="EMBL/GenBank/DDBJ databases">
        <title>Gracilibacillus salitolerans sp. nov., a moderate halophile isolated from a saline soil in northwest China.</title>
        <authorList>
            <person name="Gan L."/>
        </authorList>
    </citation>
    <scope>NUCLEOTIDE SEQUENCE [LARGE SCALE GENOMIC DNA]</scope>
    <source>
        <strain evidence="5 6">SCU50</strain>
    </source>
</reference>
<dbReference type="Gene3D" id="2.60.120.10">
    <property type="entry name" value="Jelly Rolls"/>
    <property type="match status" value="1"/>
</dbReference>
<dbReference type="SMART" id="SM00342">
    <property type="entry name" value="HTH_ARAC"/>
    <property type="match status" value="1"/>
</dbReference>
<evidence type="ECO:0000313" key="5">
    <source>
        <dbReference type="EMBL" id="QGH35979.1"/>
    </source>
</evidence>
<sequence length="288" mass="34169">MAEKVNVSLRNRSFYIDYSRGYENSRDMQHYHLHQDYEIFYLLEGEKVFLIDGKKFVATKDTIMLIDKNILHKTIVNDHKYQRIVLNFRDCFLLEDDQILLSTLFKRGPLMLSVKNPTTCQKILEKMLEEYFLDNPSSDRYLQLLLSQLLIECERLIHSQTSTLEHSKATCNQHELIDGMITYINERFHQDITLSILANKFYLHEQSISKLFKQSIGCSFTEYLNAVRITEAKRLLTETTLKINQITKKVGYTNHVHFWRIFKKFTSMSPNDYRGQETDKCKRLIDKV</sequence>
<keyword evidence="3" id="KW-0804">Transcription</keyword>
<evidence type="ECO:0000256" key="1">
    <source>
        <dbReference type="ARBA" id="ARBA00023015"/>
    </source>
</evidence>
<dbReference type="Gene3D" id="1.10.10.60">
    <property type="entry name" value="Homeodomain-like"/>
    <property type="match status" value="2"/>
</dbReference>
<dbReference type="InterPro" id="IPR014710">
    <property type="entry name" value="RmlC-like_jellyroll"/>
</dbReference>
<dbReference type="AlphaFoldDB" id="A0A5Q2TLX8"/>
<dbReference type="SUPFAM" id="SSF51215">
    <property type="entry name" value="Regulatory protein AraC"/>
    <property type="match status" value="1"/>
</dbReference>
<protein>
    <submittedName>
        <fullName evidence="5">Helix-turn-helix domain-containing protein</fullName>
    </submittedName>
</protein>
<dbReference type="Pfam" id="PF02311">
    <property type="entry name" value="AraC_binding"/>
    <property type="match status" value="1"/>
</dbReference>
<dbReference type="PROSITE" id="PS01124">
    <property type="entry name" value="HTH_ARAC_FAMILY_2"/>
    <property type="match status" value="1"/>
</dbReference>